<organism evidence="3 4">
    <name type="scientific">Cudoniella acicularis</name>
    <dbReference type="NCBI Taxonomy" id="354080"/>
    <lineage>
        <taxon>Eukaryota</taxon>
        <taxon>Fungi</taxon>
        <taxon>Dikarya</taxon>
        <taxon>Ascomycota</taxon>
        <taxon>Pezizomycotina</taxon>
        <taxon>Leotiomycetes</taxon>
        <taxon>Helotiales</taxon>
        <taxon>Tricladiaceae</taxon>
        <taxon>Cudoniella</taxon>
    </lineage>
</organism>
<proteinExistence type="predicted"/>
<dbReference type="EMBL" id="JAAMPI010000989">
    <property type="protein sequence ID" value="KAF4627319.1"/>
    <property type="molecule type" value="Genomic_DNA"/>
</dbReference>
<gene>
    <name evidence="3" type="ORF">G7Y89_g10841</name>
</gene>
<feature type="domain" description="Aminoglycoside phosphotransferase" evidence="2">
    <location>
        <begin position="77"/>
        <end position="273"/>
    </location>
</feature>
<sequence length="543" mass="60033">MATMPSDEILVRVQESLKNGPYVCSSLVKLAGGTANFLYRGTLANPLEDGSKTIIIKHTESYVASNVAFKLTSTRCGYEQAILKALETFPPVTNSEITVTTPKLYSFIYENDTGTQIYSDLPSSADLKTYALTHALMKEQCSRLGYSIGAWAKAFHIWAAAPEQKELREKMKGNTAMKELKYRLNYTNLVATIDNFPEILEASRGVFEEVAKETKEELDREEGSLIHGDFWSGNVLLPNTPLPDASHPLNVYIIDWELSHLSHPAFDLGQMFAELYELKHFKDIDAGVWLIESFLRGYGKLSLEMASKTAVHVGAHLVCWGSRVQGWGTKEQVEGVVEIGREFVRKGWEEDVEWFEGGPLESNEFGKMKWKTAQGVAKSITPRMSPSILVFGATGLMGSHLISFLKKTIPTLSLTVCIRNNSSTLLDYLNNTVNVNRIANGDFSEHDKISQLAAEHDIVINCGSSWDVPLTKTIINGLTKRFEEGRGKGSLIHVSGTGNFVDGRRDGKFAGPGTGGSKVWNDDDEEDMKLINTSMLNGGPDAE</sequence>
<feature type="domain" description="NAD-dependent epimerase/dehydratase" evidence="1">
    <location>
        <begin position="388"/>
        <end position="466"/>
    </location>
</feature>
<dbReference type="InterPro" id="IPR001509">
    <property type="entry name" value="Epimerase_deHydtase"/>
</dbReference>
<dbReference type="Gene3D" id="3.40.50.720">
    <property type="entry name" value="NAD(P)-binding Rossmann-like Domain"/>
    <property type="match status" value="1"/>
</dbReference>
<evidence type="ECO:0000259" key="1">
    <source>
        <dbReference type="Pfam" id="PF01370"/>
    </source>
</evidence>
<dbReference type="SUPFAM" id="SSF51735">
    <property type="entry name" value="NAD(P)-binding Rossmann-fold domains"/>
    <property type="match status" value="1"/>
</dbReference>
<reference evidence="3 4" key="1">
    <citation type="submission" date="2020-03" db="EMBL/GenBank/DDBJ databases">
        <title>Draft Genome Sequence of Cudoniella acicularis.</title>
        <authorList>
            <person name="Buettner E."/>
            <person name="Kellner H."/>
        </authorList>
    </citation>
    <scope>NUCLEOTIDE SEQUENCE [LARGE SCALE GENOMIC DNA]</scope>
    <source>
        <strain evidence="3 4">DSM 108380</strain>
    </source>
</reference>
<evidence type="ECO:0000259" key="2">
    <source>
        <dbReference type="Pfam" id="PF01636"/>
    </source>
</evidence>
<comment type="caution">
    <text evidence="3">The sequence shown here is derived from an EMBL/GenBank/DDBJ whole genome shotgun (WGS) entry which is preliminary data.</text>
</comment>
<dbReference type="InterPro" id="IPR002575">
    <property type="entry name" value="Aminoglycoside_PTrfase"/>
</dbReference>
<evidence type="ECO:0008006" key="5">
    <source>
        <dbReference type="Google" id="ProtNLM"/>
    </source>
</evidence>
<dbReference type="Proteomes" id="UP000566819">
    <property type="component" value="Unassembled WGS sequence"/>
</dbReference>
<dbReference type="SUPFAM" id="SSF56112">
    <property type="entry name" value="Protein kinase-like (PK-like)"/>
    <property type="match status" value="1"/>
</dbReference>
<dbReference type="OrthoDB" id="25129at2759"/>
<dbReference type="Pfam" id="PF01636">
    <property type="entry name" value="APH"/>
    <property type="match status" value="1"/>
</dbReference>
<dbReference type="Gene3D" id="3.90.1200.10">
    <property type="match status" value="1"/>
</dbReference>
<dbReference type="InterPro" id="IPR011009">
    <property type="entry name" value="Kinase-like_dom_sf"/>
</dbReference>
<name>A0A8H4RC04_9HELO</name>
<dbReference type="AlphaFoldDB" id="A0A8H4RC04"/>
<dbReference type="InterPro" id="IPR036291">
    <property type="entry name" value="NAD(P)-bd_dom_sf"/>
</dbReference>
<dbReference type="Pfam" id="PF01370">
    <property type="entry name" value="Epimerase"/>
    <property type="match status" value="1"/>
</dbReference>
<accession>A0A8H4RC04</accession>
<evidence type="ECO:0000313" key="4">
    <source>
        <dbReference type="Proteomes" id="UP000566819"/>
    </source>
</evidence>
<protein>
    <recommendedName>
        <fullName evidence="5">Aminoglycoside phosphotransferase domain-containing protein</fullName>
    </recommendedName>
</protein>
<keyword evidence="4" id="KW-1185">Reference proteome</keyword>
<evidence type="ECO:0000313" key="3">
    <source>
        <dbReference type="EMBL" id="KAF4627319.1"/>
    </source>
</evidence>
<dbReference type="Gene3D" id="3.30.200.20">
    <property type="entry name" value="Phosphorylase Kinase, domain 1"/>
    <property type="match status" value="1"/>
</dbReference>